<feature type="transmembrane region" description="Helical" evidence="1">
    <location>
        <begin position="108"/>
        <end position="127"/>
    </location>
</feature>
<accession>A0AAP9KS94</accession>
<keyword evidence="3" id="KW-0614">Plasmid</keyword>
<dbReference type="Proteomes" id="UP001171299">
    <property type="component" value="Unassembled WGS sequence"/>
</dbReference>
<keyword evidence="5" id="KW-1185">Reference proteome</keyword>
<evidence type="ECO:0000313" key="3">
    <source>
        <dbReference type="EMBL" id="QGR09865.1"/>
    </source>
</evidence>
<name>A0AAP9KS94_9GAMM</name>
<feature type="transmembrane region" description="Helical" evidence="1">
    <location>
        <begin position="221"/>
        <end position="239"/>
    </location>
</feature>
<reference evidence="3" key="2">
    <citation type="journal article" date="2020" name="Environ. Microbiol.">
        <title>The extreme plant-growth-promoting properties of Pantoea phytobeneficialis MSR2 revealed by functional and genomic analysis.</title>
        <authorList>
            <person name="Nascimento F.X."/>
            <person name="Hernandez A.G."/>
            <person name="Glick B.R."/>
            <person name="Rossi M.J."/>
        </authorList>
    </citation>
    <scope>NUCLEOTIDE SEQUENCE</scope>
    <source>
        <strain evidence="3">MSR2</strain>
    </source>
</reference>
<dbReference type="EMBL" id="CP024640">
    <property type="protein sequence ID" value="QGR09865.1"/>
    <property type="molecule type" value="Genomic_DNA"/>
</dbReference>
<geneLocation type="plasmid" evidence="4">
    <name>pmsr2d</name>
</geneLocation>
<proteinExistence type="predicted"/>
<geneLocation type="plasmid" evidence="3">
    <name>pMSR2D</name>
</geneLocation>
<evidence type="ECO:0000313" key="4">
    <source>
        <dbReference type="Proteomes" id="UP000424872"/>
    </source>
</evidence>
<feature type="transmembrane region" description="Helical" evidence="1">
    <location>
        <begin position="147"/>
        <end position="167"/>
    </location>
</feature>
<organism evidence="3 4">
    <name type="scientific">Pantoea phytobeneficialis</name>
    <dbReference type="NCBI Taxonomy" id="2052056"/>
    <lineage>
        <taxon>Bacteria</taxon>
        <taxon>Pseudomonadati</taxon>
        <taxon>Pseudomonadota</taxon>
        <taxon>Gammaproteobacteria</taxon>
        <taxon>Enterobacterales</taxon>
        <taxon>Erwiniaceae</taxon>
        <taxon>Pantoea</taxon>
    </lineage>
</organism>
<evidence type="ECO:0000256" key="1">
    <source>
        <dbReference type="SAM" id="Phobius"/>
    </source>
</evidence>
<feature type="transmembrane region" description="Helical" evidence="1">
    <location>
        <begin position="5"/>
        <end position="27"/>
    </location>
</feature>
<dbReference type="AlphaFoldDB" id="A0AAP9KS94"/>
<keyword evidence="1" id="KW-0472">Membrane</keyword>
<dbReference type="Pfam" id="PF09490">
    <property type="entry name" value="CbtA"/>
    <property type="match status" value="1"/>
</dbReference>
<dbReference type="Proteomes" id="UP000424872">
    <property type="component" value="Plasmid pMSR2D"/>
</dbReference>
<reference evidence="2" key="3">
    <citation type="submission" date="2023-07" db="EMBL/GenBank/DDBJ databases">
        <title>The extreme plant-growth-promoting properties of Pantoea phytobeneficialis PF55 revealed by functional and genomic analysis.</title>
        <authorList>
            <person name="Nascimento F.X."/>
            <person name="Marcio R.J."/>
        </authorList>
    </citation>
    <scope>NUCLEOTIDE SEQUENCE</scope>
    <source>
        <strain evidence="2">PF55</strain>
    </source>
</reference>
<reference evidence="4" key="1">
    <citation type="submission" date="2017-11" db="EMBL/GenBank/DDBJ databases">
        <title>Genome sequence of Pantoea sp. MSR2.</title>
        <authorList>
            <person name="Nascimento F.X."/>
        </authorList>
    </citation>
    <scope>NUCLEOTIDE SEQUENCE [LARGE SCALE GENOMIC DNA]</scope>
    <source>
        <strain evidence="4">MSR2</strain>
        <plasmid evidence="4">pmsr2d</plasmid>
    </source>
</reference>
<keyword evidence="1" id="KW-1133">Transmembrane helix</keyword>
<feature type="transmembrane region" description="Helical" evidence="1">
    <location>
        <begin position="179"/>
        <end position="201"/>
    </location>
</feature>
<dbReference type="KEGG" id="ppho:CTZ24_25715"/>
<dbReference type="RefSeq" id="WP_021186319.1">
    <property type="nucleotide sequence ID" value="NZ_CP024640.1"/>
</dbReference>
<dbReference type="EMBL" id="JAUOOM010000008">
    <property type="protein sequence ID" value="MDO6406897.1"/>
    <property type="molecule type" value="Genomic_DNA"/>
</dbReference>
<keyword evidence="1" id="KW-0812">Transmembrane</keyword>
<evidence type="ECO:0000313" key="2">
    <source>
        <dbReference type="EMBL" id="MDO6406897.1"/>
    </source>
</evidence>
<feature type="transmembrane region" description="Helical" evidence="1">
    <location>
        <begin position="75"/>
        <end position="96"/>
    </location>
</feature>
<dbReference type="InterPro" id="IPR012666">
    <property type="entry name" value="CbtA_put"/>
</dbReference>
<sequence>MTGKLLLQGMMAGILAGIITFGFAHIFGEPQVDRAISIEEQLSHPHLPASAEKGHHHDEADGEVFSRQTQSGAGLLSGMILFSAAMGGALALIWSFCWQRTGPAHPRALALSLAMAGFLVMSLMPGLKYPPNPPAVGDPSTIGYRTSLYFAMLLISAVIIVAAAWSAHQMKRRLGAWNAALWGAMSGCVMMIAACMLMPAINEIPASFSADVLWRFRLSAFGTQLTMWCVMGVLFGAFAEKIVQKPALRQWADVH</sequence>
<evidence type="ECO:0000313" key="5">
    <source>
        <dbReference type="Proteomes" id="UP001171299"/>
    </source>
</evidence>
<gene>
    <name evidence="3" type="ORF">CTZ24_25715</name>
    <name evidence="2" type="ORF">Q3404_09930</name>
</gene>
<protein>
    <submittedName>
        <fullName evidence="2">CbtA family protein</fullName>
    </submittedName>
    <submittedName>
        <fullName evidence="3">Cobalt transporter</fullName>
    </submittedName>
</protein>